<evidence type="ECO:0000313" key="2">
    <source>
        <dbReference type="Proteomes" id="UP001497535"/>
    </source>
</evidence>
<reference evidence="1" key="1">
    <citation type="submission" date="2023-11" db="EMBL/GenBank/DDBJ databases">
        <authorList>
            <person name="Poullet M."/>
        </authorList>
    </citation>
    <scope>NUCLEOTIDE SEQUENCE</scope>
    <source>
        <strain evidence="1">E1834</strain>
    </source>
</reference>
<sequence length="41" mass="4845">MLESCFLWQQIQRKQTVEPRKQTVVVSIFARSVADLPSHWT</sequence>
<protein>
    <submittedName>
        <fullName evidence="1">Uncharacterized protein</fullName>
    </submittedName>
</protein>
<evidence type="ECO:0000313" key="1">
    <source>
        <dbReference type="EMBL" id="CAK5078570.1"/>
    </source>
</evidence>
<proteinExistence type="predicted"/>
<name>A0ACB0ZHR9_MELEN</name>
<gene>
    <name evidence="1" type="ORF">MENTE1834_LOCUS25633</name>
</gene>
<organism evidence="1 2">
    <name type="scientific">Meloidogyne enterolobii</name>
    <name type="common">Root-knot nematode worm</name>
    <name type="synonym">Meloidogyne mayaguensis</name>
    <dbReference type="NCBI Taxonomy" id="390850"/>
    <lineage>
        <taxon>Eukaryota</taxon>
        <taxon>Metazoa</taxon>
        <taxon>Ecdysozoa</taxon>
        <taxon>Nematoda</taxon>
        <taxon>Chromadorea</taxon>
        <taxon>Rhabditida</taxon>
        <taxon>Tylenchina</taxon>
        <taxon>Tylenchomorpha</taxon>
        <taxon>Tylenchoidea</taxon>
        <taxon>Meloidogynidae</taxon>
        <taxon>Meloidogyninae</taxon>
        <taxon>Meloidogyne</taxon>
    </lineage>
</organism>
<keyword evidence="2" id="KW-1185">Reference proteome</keyword>
<dbReference type="EMBL" id="CAVMJV010000036">
    <property type="protein sequence ID" value="CAK5078570.1"/>
    <property type="molecule type" value="Genomic_DNA"/>
</dbReference>
<accession>A0ACB0ZHR9</accession>
<comment type="caution">
    <text evidence="1">The sequence shown here is derived from an EMBL/GenBank/DDBJ whole genome shotgun (WGS) entry which is preliminary data.</text>
</comment>
<dbReference type="Proteomes" id="UP001497535">
    <property type="component" value="Unassembled WGS sequence"/>
</dbReference>